<keyword evidence="5" id="KW-0378">Hydrolase</keyword>
<gene>
    <name evidence="14" type="ORF">AFUS01_LOCUS38060</name>
</gene>
<comment type="catalytic activity">
    <reaction evidence="8">
        <text>O-phospho-L-seryl-[protein] + H2O = L-seryl-[protein] + phosphate</text>
        <dbReference type="Rhea" id="RHEA:20629"/>
        <dbReference type="Rhea" id="RHEA-COMP:9863"/>
        <dbReference type="Rhea" id="RHEA-COMP:11604"/>
        <dbReference type="ChEBI" id="CHEBI:15377"/>
        <dbReference type="ChEBI" id="CHEBI:29999"/>
        <dbReference type="ChEBI" id="CHEBI:43474"/>
        <dbReference type="ChEBI" id="CHEBI:83421"/>
        <dbReference type="EC" id="3.1.3.16"/>
    </reaction>
</comment>
<comment type="caution">
    <text evidence="14">The sequence shown here is derived from an EMBL/GenBank/DDBJ whole genome shotgun (WGS) entry which is preliminary data.</text>
</comment>
<dbReference type="GO" id="GO:0004725">
    <property type="term" value="F:protein tyrosine phosphatase activity"/>
    <property type="evidence" value="ECO:0007669"/>
    <property type="project" value="UniProtKB-EC"/>
</dbReference>
<dbReference type="Proteomes" id="UP000708208">
    <property type="component" value="Unassembled WGS sequence"/>
</dbReference>
<dbReference type="PROSITE" id="PS50056">
    <property type="entry name" value="TYR_PHOSPHATASE_2"/>
    <property type="match status" value="1"/>
</dbReference>
<evidence type="ECO:0000256" key="1">
    <source>
        <dbReference type="ARBA" id="ARBA00004123"/>
    </source>
</evidence>
<evidence type="ECO:0000313" key="15">
    <source>
        <dbReference type="Proteomes" id="UP000708208"/>
    </source>
</evidence>
<evidence type="ECO:0000256" key="7">
    <source>
        <dbReference type="ARBA" id="ARBA00023242"/>
    </source>
</evidence>
<name>A0A8J2L8K0_9HEXA</name>
<dbReference type="InterPro" id="IPR000340">
    <property type="entry name" value="Dual-sp_phosphatase_cat-dom"/>
</dbReference>
<evidence type="ECO:0000259" key="12">
    <source>
        <dbReference type="PROSITE" id="PS50054"/>
    </source>
</evidence>
<evidence type="ECO:0000256" key="3">
    <source>
        <dbReference type="ARBA" id="ARBA00008601"/>
    </source>
</evidence>
<comment type="similarity">
    <text evidence="3">Belongs to the protein-tyrosine phosphatase family. Non-receptor class dual specificity subfamily.</text>
</comment>
<evidence type="ECO:0000256" key="11">
    <source>
        <dbReference type="SAM" id="MobiDB-lite"/>
    </source>
</evidence>
<comment type="catalytic activity">
    <reaction evidence="9">
        <text>O-phospho-L-threonyl-[protein] + H2O = L-threonyl-[protein] + phosphate</text>
        <dbReference type="Rhea" id="RHEA:47004"/>
        <dbReference type="Rhea" id="RHEA-COMP:11060"/>
        <dbReference type="Rhea" id="RHEA-COMP:11605"/>
        <dbReference type="ChEBI" id="CHEBI:15377"/>
        <dbReference type="ChEBI" id="CHEBI:30013"/>
        <dbReference type="ChEBI" id="CHEBI:43474"/>
        <dbReference type="ChEBI" id="CHEBI:61977"/>
        <dbReference type="EC" id="3.1.3.16"/>
    </reaction>
</comment>
<dbReference type="GO" id="GO:0005634">
    <property type="term" value="C:nucleus"/>
    <property type="evidence" value="ECO:0007669"/>
    <property type="project" value="UniProtKB-SubCell"/>
</dbReference>
<dbReference type="GO" id="GO:0005737">
    <property type="term" value="C:cytoplasm"/>
    <property type="evidence" value="ECO:0007669"/>
    <property type="project" value="UniProtKB-SubCell"/>
</dbReference>
<dbReference type="EMBL" id="CAJVCH010546168">
    <property type="protein sequence ID" value="CAG7828113.1"/>
    <property type="molecule type" value="Genomic_DNA"/>
</dbReference>
<dbReference type="SMART" id="SM00195">
    <property type="entry name" value="DSPc"/>
    <property type="match status" value="1"/>
</dbReference>
<keyword evidence="6" id="KW-0904">Protein phosphatase</keyword>
<keyword evidence="15" id="KW-1185">Reference proteome</keyword>
<dbReference type="OrthoDB" id="2017893at2759"/>
<evidence type="ECO:0000256" key="5">
    <source>
        <dbReference type="ARBA" id="ARBA00022801"/>
    </source>
</evidence>
<dbReference type="InterPro" id="IPR020422">
    <property type="entry name" value="TYR_PHOSPHATASE_DUAL_dom"/>
</dbReference>
<evidence type="ECO:0008006" key="16">
    <source>
        <dbReference type="Google" id="ProtNLM"/>
    </source>
</evidence>
<dbReference type="AlphaFoldDB" id="A0A8J2L8K0"/>
<evidence type="ECO:0000256" key="9">
    <source>
        <dbReference type="ARBA" id="ARBA00048336"/>
    </source>
</evidence>
<evidence type="ECO:0000259" key="13">
    <source>
        <dbReference type="PROSITE" id="PS50056"/>
    </source>
</evidence>
<evidence type="ECO:0000256" key="2">
    <source>
        <dbReference type="ARBA" id="ARBA00004496"/>
    </source>
</evidence>
<keyword evidence="7" id="KW-0539">Nucleus</keyword>
<dbReference type="PROSITE" id="PS50054">
    <property type="entry name" value="TYR_PHOSPHATASE_DUAL"/>
    <property type="match status" value="1"/>
</dbReference>
<dbReference type="GO" id="GO:0004722">
    <property type="term" value="F:protein serine/threonine phosphatase activity"/>
    <property type="evidence" value="ECO:0007669"/>
    <property type="project" value="UniProtKB-EC"/>
</dbReference>
<evidence type="ECO:0000256" key="4">
    <source>
        <dbReference type="ARBA" id="ARBA00022490"/>
    </source>
</evidence>
<dbReference type="PIRSF" id="PIRSF000941">
    <property type="entry name" value="DUSP12"/>
    <property type="match status" value="1"/>
</dbReference>
<feature type="region of interest" description="Disordered" evidence="11">
    <location>
        <begin position="1"/>
        <end position="27"/>
    </location>
</feature>
<evidence type="ECO:0000256" key="10">
    <source>
        <dbReference type="ARBA" id="ARBA00051722"/>
    </source>
</evidence>
<evidence type="ECO:0000256" key="6">
    <source>
        <dbReference type="ARBA" id="ARBA00022912"/>
    </source>
</evidence>
<dbReference type="CDD" id="cd14498">
    <property type="entry name" value="DSP"/>
    <property type="match status" value="1"/>
</dbReference>
<dbReference type="PROSITE" id="PS00383">
    <property type="entry name" value="TYR_PHOSPHATASE_1"/>
    <property type="match status" value="1"/>
</dbReference>
<evidence type="ECO:0000313" key="14">
    <source>
        <dbReference type="EMBL" id="CAG7828113.1"/>
    </source>
</evidence>
<feature type="compositionally biased region" description="Low complexity" evidence="11">
    <location>
        <begin position="1"/>
        <end position="15"/>
    </location>
</feature>
<dbReference type="PANTHER" id="PTHR45848:SF4">
    <property type="entry name" value="DUAL SPECIFICITY PROTEIN PHOSPHATASE 12"/>
    <property type="match status" value="1"/>
</dbReference>
<feature type="domain" description="Tyrosine specific protein phosphatases" evidence="13">
    <location>
        <begin position="99"/>
        <end position="155"/>
    </location>
</feature>
<dbReference type="GO" id="GO:0008138">
    <property type="term" value="F:protein tyrosine/serine/threonine phosphatase activity"/>
    <property type="evidence" value="ECO:0007669"/>
    <property type="project" value="TreeGrafter"/>
</dbReference>
<organism evidence="14 15">
    <name type="scientific">Allacma fusca</name>
    <dbReference type="NCBI Taxonomy" id="39272"/>
    <lineage>
        <taxon>Eukaryota</taxon>
        <taxon>Metazoa</taxon>
        <taxon>Ecdysozoa</taxon>
        <taxon>Arthropoda</taxon>
        <taxon>Hexapoda</taxon>
        <taxon>Collembola</taxon>
        <taxon>Symphypleona</taxon>
        <taxon>Sminthuridae</taxon>
        <taxon>Allacma</taxon>
    </lineage>
</organism>
<proteinExistence type="inferred from homology"/>
<dbReference type="InterPro" id="IPR016278">
    <property type="entry name" value="DUSP12"/>
</dbReference>
<comment type="subcellular location">
    <subcellularLocation>
        <location evidence="2">Cytoplasm</location>
    </subcellularLocation>
    <subcellularLocation>
        <location evidence="1">Nucleus</location>
    </subcellularLocation>
</comment>
<comment type="catalytic activity">
    <reaction evidence="10">
        <text>O-phospho-L-tyrosyl-[protein] + H2O = L-tyrosyl-[protein] + phosphate</text>
        <dbReference type="Rhea" id="RHEA:10684"/>
        <dbReference type="Rhea" id="RHEA-COMP:10136"/>
        <dbReference type="Rhea" id="RHEA-COMP:20101"/>
        <dbReference type="ChEBI" id="CHEBI:15377"/>
        <dbReference type="ChEBI" id="CHEBI:43474"/>
        <dbReference type="ChEBI" id="CHEBI:46858"/>
        <dbReference type="ChEBI" id="CHEBI:61978"/>
        <dbReference type="EC" id="3.1.3.48"/>
    </reaction>
</comment>
<dbReference type="FunFam" id="3.90.190.10:FF:000056">
    <property type="entry name" value="Dual specificity phosphatase 12"/>
    <property type="match status" value="1"/>
</dbReference>
<reference evidence="14" key="1">
    <citation type="submission" date="2021-06" db="EMBL/GenBank/DDBJ databases">
        <authorList>
            <person name="Hodson N. C."/>
            <person name="Mongue J. A."/>
            <person name="Jaron S. K."/>
        </authorList>
    </citation>
    <scope>NUCLEOTIDE SEQUENCE</scope>
</reference>
<dbReference type="PANTHER" id="PTHR45848">
    <property type="entry name" value="DUAL SPECIFICITY PROTEIN PHOSPHATASE 12 FAMILY MEMBER"/>
    <property type="match status" value="1"/>
</dbReference>
<dbReference type="Pfam" id="PF00782">
    <property type="entry name" value="DSPc"/>
    <property type="match status" value="1"/>
</dbReference>
<dbReference type="InterPro" id="IPR000387">
    <property type="entry name" value="Tyr_Pase_dom"/>
</dbReference>
<keyword evidence="4" id="KW-0963">Cytoplasm</keyword>
<evidence type="ECO:0000256" key="8">
    <source>
        <dbReference type="ARBA" id="ARBA00047761"/>
    </source>
</evidence>
<protein>
    <recommendedName>
        <fullName evidence="16">Protein-tyrosine-phosphatase</fullName>
    </recommendedName>
</protein>
<accession>A0A8J2L8K0</accession>
<dbReference type="InterPro" id="IPR016130">
    <property type="entry name" value="Tyr_Pase_AS"/>
</dbReference>
<feature type="domain" description="Tyrosine-protein phosphatase" evidence="12">
    <location>
        <begin position="31"/>
        <end position="177"/>
    </location>
</feature>
<sequence length="386" mass="43578">MAQSVSTNSSGTGSSETDAQDVEPDNSVPTNIDLVDDKLYLGNLAAACDIPLLEKYQISHILTIDSCPLPAKITHLPFVKTKFIQLCDIPREDILHHFEDTYEFLRKAVEDKDGRYALVHCYFGVSRSATIVLAYMMRKYEISLEDAQDRLKSRRSVIGPNYGFLSQLKLYEKMKFSIDKNNIFYKRFRLHVAADKVKSVKLLAPPFTDVIKKDPALHTVRPEPVVYRCKKCRRVLASASNLLTHREKKSPLWFDFQGEEDASEMGSPICAQMFFIEPITWMSNVAQSLQGKLHCPNQNCKSKLGSFSWVMGCVCPCGAKVQPAFYLVPSKVDRSTSVLNFTRTVVPQEFKRHGRVSRVTLGGIRTTGRTGRAQRNNLTKFPRGIG</sequence>